<dbReference type="GO" id="GO:0004090">
    <property type="term" value="F:carbonyl reductase (NADPH) activity"/>
    <property type="evidence" value="ECO:0007669"/>
    <property type="project" value="TreeGrafter"/>
</dbReference>
<dbReference type="GO" id="GO:0006006">
    <property type="term" value="P:glucose metabolic process"/>
    <property type="evidence" value="ECO:0007669"/>
    <property type="project" value="TreeGrafter"/>
</dbReference>
<dbReference type="PROSITE" id="PS00061">
    <property type="entry name" value="ADH_SHORT"/>
    <property type="match status" value="1"/>
</dbReference>
<keyword evidence="4" id="KW-0560">Oxidoreductase</keyword>
<reference evidence="5" key="1">
    <citation type="submission" date="2022-03" db="EMBL/GenBank/DDBJ databases">
        <authorList>
            <person name="Alioto T."/>
            <person name="Alioto T."/>
            <person name="Gomez Garrido J."/>
        </authorList>
    </citation>
    <scope>NUCLEOTIDE SEQUENCE</scope>
</reference>
<accession>A0AAD1S7W6</accession>
<dbReference type="InterPro" id="IPR020904">
    <property type="entry name" value="Sc_DH/Rdtase_CS"/>
</dbReference>
<dbReference type="Pfam" id="PF13561">
    <property type="entry name" value="adh_short_C2"/>
    <property type="match status" value="1"/>
</dbReference>
<dbReference type="GO" id="GO:0050038">
    <property type="term" value="F:L-xylulose reductase (NADPH) activity"/>
    <property type="evidence" value="ECO:0007669"/>
    <property type="project" value="TreeGrafter"/>
</dbReference>
<dbReference type="InterPro" id="IPR002347">
    <property type="entry name" value="SDR_fam"/>
</dbReference>
<dbReference type="AlphaFoldDB" id="A0AAD1S7W6"/>
<dbReference type="PANTHER" id="PTHR44252">
    <property type="entry name" value="D-ERYTHRULOSE REDUCTASE"/>
    <property type="match status" value="1"/>
</dbReference>
<evidence type="ECO:0000313" key="5">
    <source>
        <dbReference type="EMBL" id="CAH2291820.1"/>
    </source>
</evidence>
<comment type="similarity">
    <text evidence="1">Belongs to the short-chain dehydrogenases/reductases (SDR) family.</text>
</comment>
<evidence type="ECO:0000256" key="3">
    <source>
        <dbReference type="ARBA" id="ARBA00022857"/>
    </source>
</evidence>
<evidence type="ECO:0000256" key="2">
    <source>
        <dbReference type="ARBA" id="ARBA00011881"/>
    </source>
</evidence>
<dbReference type="GO" id="GO:0005997">
    <property type="term" value="P:xylulose metabolic process"/>
    <property type="evidence" value="ECO:0007669"/>
    <property type="project" value="TreeGrafter"/>
</dbReference>
<name>A0AAD1S7W6_PELCU</name>
<organism evidence="5 6">
    <name type="scientific">Pelobates cultripes</name>
    <name type="common">Western spadefoot toad</name>
    <dbReference type="NCBI Taxonomy" id="61616"/>
    <lineage>
        <taxon>Eukaryota</taxon>
        <taxon>Metazoa</taxon>
        <taxon>Chordata</taxon>
        <taxon>Craniata</taxon>
        <taxon>Vertebrata</taxon>
        <taxon>Euteleostomi</taxon>
        <taxon>Amphibia</taxon>
        <taxon>Batrachia</taxon>
        <taxon>Anura</taxon>
        <taxon>Pelobatoidea</taxon>
        <taxon>Pelobatidae</taxon>
        <taxon>Pelobates</taxon>
    </lineage>
</organism>
<dbReference type="PRINTS" id="PR00080">
    <property type="entry name" value="SDRFAMILY"/>
</dbReference>
<dbReference type="Proteomes" id="UP001295444">
    <property type="component" value="Chromosome 05"/>
</dbReference>
<evidence type="ECO:0000313" key="6">
    <source>
        <dbReference type="Proteomes" id="UP001295444"/>
    </source>
</evidence>
<dbReference type="InterPro" id="IPR051737">
    <property type="entry name" value="L-xylulose/Carbonyl_redctase"/>
</dbReference>
<evidence type="ECO:0000256" key="1">
    <source>
        <dbReference type="ARBA" id="ARBA00006484"/>
    </source>
</evidence>
<dbReference type="FunFam" id="3.40.50.720:FF:000214">
    <property type="entry name" value="L-xylulose reductase"/>
    <property type="match status" value="1"/>
</dbReference>
<keyword evidence="3" id="KW-0521">NADP</keyword>
<evidence type="ECO:0000256" key="4">
    <source>
        <dbReference type="ARBA" id="ARBA00023002"/>
    </source>
</evidence>
<comment type="subunit">
    <text evidence="2">Homotetramer.</text>
</comment>
<dbReference type="PRINTS" id="PR00081">
    <property type="entry name" value="GDHRDH"/>
</dbReference>
<dbReference type="EMBL" id="OW240916">
    <property type="protein sequence ID" value="CAH2291820.1"/>
    <property type="molecule type" value="Genomic_DNA"/>
</dbReference>
<dbReference type="Gene3D" id="3.40.50.720">
    <property type="entry name" value="NAD(P)-binding Rossmann-like Domain"/>
    <property type="match status" value="1"/>
</dbReference>
<keyword evidence="6" id="KW-1185">Reference proteome</keyword>
<dbReference type="SUPFAM" id="SSF51735">
    <property type="entry name" value="NAD(P)-binding Rossmann-fold domains"/>
    <property type="match status" value="1"/>
</dbReference>
<dbReference type="PANTHER" id="PTHR44252:SF3">
    <property type="entry name" value="D-ERYTHRULOSE REDUCTASE-RELATED"/>
    <property type="match status" value="1"/>
</dbReference>
<dbReference type="InterPro" id="IPR036291">
    <property type="entry name" value="NAD(P)-bd_dom_sf"/>
</dbReference>
<sequence>MNLPVPATGGARVFHILYVDNVHMHCRECPGVETICVDLADWSATEAALSSVGPVDLLVNNAAVAKLQPFLEVTEEVFDQSFAVNVKSALLVSQIVARQMIAREVPGAIVNVSSQASQRALQDHSVYCATKGALDTLTKVMALELGPNKIRVNAVNPTVVMTNMGRIGWSDPEKAGRMLNRIPLGRFAEVEDVVNSILFLLSDKSAMITGSCLPVDGGFLAC</sequence>
<gene>
    <name evidence="5" type="ORF">PECUL_23A006189</name>
</gene>
<proteinExistence type="inferred from homology"/>
<protein>
    <submittedName>
        <fullName evidence="5">L-xylulose reductase</fullName>
    </submittedName>
</protein>